<dbReference type="EMBL" id="BMJG01000001">
    <property type="protein sequence ID" value="GGC28353.1"/>
    <property type="molecule type" value="Genomic_DNA"/>
</dbReference>
<reference evidence="4" key="1">
    <citation type="journal article" date="2019" name="Int. J. Syst. Evol. Microbiol.">
        <title>The Global Catalogue of Microorganisms (GCM) 10K type strain sequencing project: providing services to taxonomists for standard genome sequencing and annotation.</title>
        <authorList>
            <consortium name="The Broad Institute Genomics Platform"/>
            <consortium name="The Broad Institute Genome Sequencing Center for Infectious Disease"/>
            <person name="Wu L."/>
            <person name="Ma J."/>
        </authorList>
    </citation>
    <scope>NUCLEOTIDE SEQUENCE [LARGE SCALE GENOMIC DNA]</scope>
    <source>
        <strain evidence="4">CGMCC 1.15472</strain>
    </source>
</reference>
<protein>
    <recommendedName>
        <fullName evidence="2">ER-bound oxygenase mpaB/mpaB'/Rubber oxygenase catalytic domain-containing protein</fullName>
    </recommendedName>
</protein>
<feature type="region of interest" description="Disordered" evidence="1">
    <location>
        <begin position="356"/>
        <end position="375"/>
    </location>
</feature>
<keyword evidence="4" id="KW-1185">Reference proteome</keyword>
<organism evidence="3 4">
    <name type="scientific">Brevibacterium sediminis</name>
    <dbReference type="NCBI Taxonomy" id="1857024"/>
    <lineage>
        <taxon>Bacteria</taxon>
        <taxon>Bacillati</taxon>
        <taxon>Actinomycetota</taxon>
        <taxon>Actinomycetes</taxon>
        <taxon>Micrococcales</taxon>
        <taxon>Brevibacteriaceae</taxon>
        <taxon>Brevibacterium</taxon>
    </lineage>
</organism>
<accession>A0ABQ1LXJ4</accession>
<dbReference type="PANTHER" id="PTHR37539">
    <property type="entry name" value="SECRETED PROTEIN-RELATED"/>
    <property type="match status" value="1"/>
</dbReference>
<evidence type="ECO:0000259" key="2">
    <source>
        <dbReference type="Pfam" id="PF09995"/>
    </source>
</evidence>
<dbReference type="InterPro" id="IPR037473">
    <property type="entry name" value="Lcp-like"/>
</dbReference>
<proteinExistence type="predicted"/>
<dbReference type="PANTHER" id="PTHR37539:SF1">
    <property type="entry name" value="ER-BOUND OXYGENASE MPAB_MPAB'_RUBBER OXYGENASE CATALYTIC DOMAIN-CONTAINING PROTEIN"/>
    <property type="match status" value="1"/>
</dbReference>
<dbReference type="Pfam" id="PF09995">
    <property type="entry name" value="MPAB_Lcp_cat"/>
    <property type="match status" value="1"/>
</dbReference>
<comment type="caution">
    <text evidence="3">The sequence shown here is derived from an EMBL/GenBank/DDBJ whole genome shotgun (WGS) entry which is preliminary data.</text>
</comment>
<dbReference type="InterPro" id="IPR018713">
    <property type="entry name" value="MPAB/Lcp_cat_dom"/>
</dbReference>
<feature type="compositionally biased region" description="Basic and acidic residues" evidence="1">
    <location>
        <begin position="356"/>
        <end position="372"/>
    </location>
</feature>
<gene>
    <name evidence="3" type="ORF">GCM10010974_08590</name>
</gene>
<name>A0ABQ1LXJ4_9MICO</name>
<evidence type="ECO:0000313" key="3">
    <source>
        <dbReference type="EMBL" id="GGC28353.1"/>
    </source>
</evidence>
<feature type="domain" description="ER-bound oxygenase mpaB/mpaB'/Rubber oxygenase catalytic" evidence="2">
    <location>
        <begin position="130"/>
        <end position="349"/>
    </location>
</feature>
<evidence type="ECO:0000313" key="4">
    <source>
        <dbReference type="Proteomes" id="UP000632322"/>
    </source>
</evidence>
<evidence type="ECO:0000256" key="1">
    <source>
        <dbReference type="SAM" id="MobiDB-lite"/>
    </source>
</evidence>
<sequence>MTSNGSTPRWPTGRGIRSGIVLQFGADRADILARALTTGDPLADAVVDVEHTGDGKEVRSQLRQGVTQGLASISDPHPAIAALLADAETLPDYASDEVLDTGSLPFFTMPSAAHIVSLSAGALIRVYQSPSIAEVLTTTGRLIDGADRRIRETGTWVSTAMLPGSLRPGEAGYVATLQVRMLHARMRHLALTRGYDENVHGAPINQVDLARTWIDFTLTSLEAEAQMGLGLTTPETESLYRYWWVLAHLLGIRPELVEGIQSNAQAQRLDDMLQAVTGPLIPEAQALATATLKSVSELVNDFFNVPTALGTPVLHALARRFHRSNISDEMGLRHNATADRALNIAITRIRRHRTKLRSDPVRWQQEQDRQLEASRAQLSTDPGLLYAQ</sequence>
<dbReference type="Proteomes" id="UP000632322">
    <property type="component" value="Unassembled WGS sequence"/>
</dbReference>
<dbReference type="RefSeq" id="WP_181270606.1">
    <property type="nucleotide sequence ID" value="NZ_BMJG01000001.1"/>
</dbReference>